<dbReference type="PROSITE" id="PS50052">
    <property type="entry name" value="GUANYLATE_KINASE_2"/>
    <property type="match status" value="1"/>
</dbReference>
<evidence type="ECO:0000256" key="4">
    <source>
        <dbReference type="ARBA" id="ARBA00022777"/>
    </source>
</evidence>
<dbReference type="EC" id="2.7.4.8" evidence="7"/>
<dbReference type="PANTHER" id="PTHR23117">
    <property type="entry name" value="GUANYLATE KINASE-RELATED"/>
    <property type="match status" value="1"/>
</dbReference>
<dbReference type="RefSeq" id="WP_187753949.1">
    <property type="nucleotide sequence ID" value="NZ_CAUZLK010000009.1"/>
</dbReference>
<dbReference type="Pfam" id="PF00625">
    <property type="entry name" value="Guanylate_kin"/>
    <property type="match status" value="1"/>
</dbReference>
<feature type="domain" description="Guanylate kinase-like" evidence="6">
    <location>
        <begin position="3"/>
        <end position="181"/>
    </location>
</feature>
<evidence type="ECO:0000256" key="3">
    <source>
        <dbReference type="ARBA" id="ARBA00022679"/>
    </source>
</evidence>
<evidence type="ECO:0000256" key="1">
    <source>
        <dbReference type="ARBA" id="ARBA00003531"/>
    </source>
</evidence>
<proteinExistence type="inferred from homology"/>
<keyword evidence="4 7" id="KW-0418">Kinase</keyword>
<dbReference type="SUPFAM" id="SSF52540">
    <property type="entry name" value="P-loop containing nucleoside triphosphate hydrolases"/>
    <property type="match status" value="1"/>
</dbReference>
<comment type="function">
    <text evidence="1">Essential for recycling GMP and indirectly, cGMP.</text>
</comment>
<evidence type="ECO:0000256" key="5">
    <source>
        <dbReference type="ARBA" id="ARBA00048594"/>
    </source>
</evidence>
<name>A0ABN9Z2P9_9LACO</name>
<dbReference type="SMART" id="SM00072">
    <property type="entry name" value="GuKc"/>
    <property type="match status" value="1"/>
</dbReference>
<dbReference type="InterPro" id="IPR027417">
    <property type="entry name" value="P-loop_NTPase"/>
</dbReference>
<reference evidence="7 8" key="1">
    <citation type="submission" date="2023-10" db="EMBL/GenBank/DDBJ databases">
        <authorList>
            <person name="Botero Cardona J."/>
        </authorList>
    </citation>
    <scope>NUCLEOTIDE SEQUENCE [LARGE SCALE GENOMIC DNA]</scope>
    <source>
        <strain evidence="7 8">R-54839</strain>
    </source>
</reference>
<evidence type="ECO:0000313" key="8">
    <source>
        <dbReference type="Proteomes" id="UP001314261"/>
    </source>
</evidence>
<dbReference type="PANTHER" id="PTHR23117:SF13">
    <property type="entry name" value="GUANYLATE KINASE"/>
    <property type="match status" value="1"/>
</dbReference>
<dbReference type="Gene3D" id="3.40.50.300">
    <property type="entry name" value="P-loop containing nucleotide triphosphate hydrolases"/>
    <property type="match status" value="1"/>
</dbReference>
<comment type="catalytic activity">
    <reaction evidence="5">
        <text>GMP + ATP = GDP + ADP</text>
        <dbReference type="Rhea" id="RHEA:20780"/>
        <dbReference type="ChEBI" id="CHEBI:30616"/>
        <dbReference type="ChEBI" id="CHEBI:58115"/>
        <dbReference type="ChEBI" id="CHEBI:58189"/>
        <dbReference type="ChEBI" id="CHEBI:456216"/>
        <dbReference type="EC" id="2.7.4.8"/>
    </reaction>
</comment>
<comment type="similarity">
    <text evidence="2">Belongs to the guanylate kinase family.</text>
</comment>
<dbReference type="InterPro" id="IPR008145">
    <property type="entry name" value="GK/Ca_channel_bsu"/>
</dbReference>
<evidence type="ECO:0000259" key="6">
    <source>
        <dbReference type="PROSITE" id="PS50052"/>
    </source>
</evidence>
<dbReference type="EMBL" id="CAUZLR010000011">
    <property type="protein sequence ID" value="CAK1253477.1"/>
    <property type="molecule type" value="Genomic_DNA"/>
</dbReference>
<dbReference type="InterPro" id="IPR008144">
    <property type="entry name" value="Guanylate_kin-like_dom"/>
</dbReference>
<accession>A0ABN9Z2P9</accession>
<protein>
    <submittedName>
        <fullName evidence="7">Guanylate kinase (Gmk)</fullName>
        <ecNumber evidence="7">2.7.4.8</ecNumber>
    </submittedName>
</protein>
<organism evidence="7 8">
    <name type="scientific">Fructobacillus fructosus</name>
    <dbReference type="NCBI Taxonomy" id="1631"/>
    <lineage>
        <taxon>Bacteria</taxon>
        <taxon>Bacillati</taxon>
        <taxon>Bacillota</taxon>
        <taxon>Bacilli</taxon>
        <taxon>Lactobacillales</taxon>
        <taxon>Lactobacillaceae</taxon>
        <taxon>Fructobacillus</taxon>
    </lineage>
</organism>
<evidence type="ECO:0000313" key="7">
    <source>
        <dbReference type="EMBL" id="CAK1253477.1"/>
    </source>
</evidence>
<gene>
    <name evidence="7" type="ORF">R54839_PPFHFPJH_01531</name>
</gene>
<evidence type="ECO:0000256" key="2">
    <source>
        <dbReference type="ARBA" id="ARBA00005790"/>
    </source>
</evidence>
<sequence>MEKRVIVLMGPAGAGKSSVASYLKKRWGIPQVITHTTRQMRTGEINGRDYYFESPTSFKKNHYLEKVEYSGHQYGSSHEGLLAGWQQNRLISIVLDTKGAATYRQELGQRAWLWYITVSDVTVLEKRLEKRGDQSAAIQKRLHSTEFKRDLVLPKILKNDANVVINDDWEKTKKVVDALVEGFESD</sequence>
<comment type="caution">
    <text evidence="7">The sequence shown here is derived from an EMBL/GenBank/DDBJ whole genome shotgun (WGS) entry which is preliminary data.</text>
</comment>
<dbReference type="CDD" id="cd00071">
    <property type="entry name" value="GMPK"/>
    <property type="match status" value="1"/>
</dbReference>
<keyword evidence="8" id="KW-1185">Reference proteome</keyword>
<keyword evidence="3 7" id="KW-0808">Transferase</keyword>
<dbReference type="Proteomes" id="UP001314261">
    <property type="component" value="Unassembled WGS sequence"/>
</dbReference>
<dbReference type="GO" id="GO:0004385">
    <property type="term" value="F:GMP kinase activity"/>
    <property type="evidence" value="ECO:0007669"/>
    <property type="project" value="UniProtKB-EC"/>
</dbReference>